<comment type="caution">
    <text evidence="7">The sequence shown here is derived from an EMBL/GenBank/DDBJ whole genome shotgun (WGS) entry which is preliminary data.</text>
</comment>
<evidence type="ECO:0000256" key="3">
    <source>
        <dbReference type="ARBA" id="ARBA00022577"/>
    </source>
</evidence>
<keyword evidence="3" id="KW-0295">Fungicide</keyword>
<name>A0AA88W1Z7_9ASTE</name>
<dbReference type="Pfam" id="PF07333">
    <property type="entry name" value="SLR1-BP"/>
    <property type="match status" value="1"/>
</dbReference>
<evidence type="ECO:0000256" key="2">
    <source>
        <dbReference type="ARBA" id="ARBA00022529"/>
    </source>
</evidence>
<dbReference type="InterPro" id="IPR010851">
    <property type="entry name" value="DEFL"/>
</dbReference>
<dbReference type="Proteomes" id="UP001188597">
    <property type="component" value="Unassembled WGS sequence"/>
</dbReference>
<keyword evidence="4" id="KW-0611">Plant defense</keyword>
<evidence type="ECO:0000256" key="5">
    <source>
        <dbReference type="ARBA" id="ARBA00023157"/>
    </source>
</evidence>
<evidence type="ECO:0000313" key="7">
    <source>
        <dbReference type="EMBL" id="KAK3019656.1"/>
    </source>
</evidence>
<evidence type="ECO:0000256" key="4">
    <source>
        <dbReference type="ARBA" id="ARBA00022821"/>
    </source>
</evidence>
<protein>
    <submittedName>
        <fullName evidence="7">Uncharacterized protein</fullName>
    </submittedName>
</protein>
<evidence type="ECO:0000256" key="6">
    <source>
        <dbReference type="SAM" id="SignalP"/>
    </source>
</evidence>
<dbReference type="PANTHER" id="PTHR33830:SF3">
    <property type="entry name" value="DEFENSIN-LIKE PROTEIN 127-RELATED"/>
    <property type="match status" value="1"/>
</dbReference>
<proteinExistence type="inferred from homology"/>
<gene>
    <name evidence="7" type="ORF">RJ639_004039</name>
</gene>
<reference evidence="7" key="1">
    <citation type="submission" date="2022-12" db="EMBL/GenBank/DDBJ databases">
        <title>Draft genome assemblies for two species of Escallonia (Escalloniales).</title>
        <authorList>
            <person name="Chanderbali A."/>
            <person name="Dervinis C."/>
            <person name="Anghel I."/>
            <person name="Soltis D."/>
            <person name="Soltis P."/>
            <person name="Zapata F."/>
        </authorList>
    </citation>
    <scope>NUCLEOTIDE SEQUENCE</scope>
    <source>
        <strain evidence="7">UCBG64.0493</strain>
        <tissue evidence="7">Leaf</tissue>
    </source>
</reference>
<keyword evidence="6" id="KW-0732">Signal</keyword>
<dbReference type="GO" id="GO:0031640">
    <property type="term" value="P:killing of cells of another organism"/>
    <property type="evidence" value="ECO:0007669"/>
    <property type="project" value="UniProtKB-KW"/>
</dbReference>
<dbReference type="EMBL" id="JAVXUP010000863">
    <property type="protein sequence ID" value="KAK3019656.1"/>
    <property type="molecule type" value="Genomic_DNA"/>
</dbReference>
<dbReference type="GO" id="GO:0050832">
    <property type="term" value="P:defense response to fungus"/>
    <property type="evidence" value="ECO:0007669"/>
    <property type="project" value="UniProtKB-KW"/>
</dbReference>
<comment type="similarity">
    <text evidence="1">Belongs to the DEFL family.</text>
</comment>
<feature type="signal peptide" evidence="6">
    <location>
        <begin position="1"/>
        <end position="25"/>
    </location>
</feature>
<organism evidence="7 8">
    <name type="scientific">Escallonia herrerae</name>
    <dbReference type="NCBI Taxonomy" id="1293975"/>
    <lineage>
        <taxon>Eukaryota</taxon>
        <taxon>Viridiplantae</taxon>
        <taxon>Streptophyta</taxon>
        <taxon>Embryophyta</taxon>
        <taxon>Tracheophyta</taxon>
        <taxon>Spermatophyta</taxon>
        <taxon>Magnoliopsida</taxon>
        <taxon>eudicotyledons</taxon>
        <taxon>Gunneridae</taxon>
        <taxon>Pentapetalae</taxon>
        <taxon>asterids</taxon>
        <taxon>campanulids</taxon>
        <taxon>Escalloniales</taxon>
        <taxon>Escalloniaceae</taxon>
        <taxon>Escallonia</taxon>
    </lineage>
</organism>
<evidence type="ECO:0000256" key="1">
    <source>
        <dbReference type="ARBA" id="ARBA00006722"/>
    </source>
</evidence>
<accession>A0AA88W1Z7</accession>
<evidence type="ECO:0000313" key="8">
    <source>
        <dbReference type="Proteomes" id="UP001188597"/>
    </source>
</evidence>
<keyword evidence="5" id="KW-1015">Disulfide bond</keyword>
<keyword evidence="8" id="KW-1185">Reference proteome</keyword>
<dbReference type="AlphaFoldDB" id="A0AA88W1Z7"/>
<keyword evidence="2" id="KW-0929">Antimicrobial</keyword>
<feature type="chain" id="PRO_5041725111" evidence="6">
    <location>
        <begin position="26"/>
        <end position="71"/>
    </location>
</feature>
<dbReference type="PANTHER" id="PTHR33830">
    <property type="entry name" value="DEFENSIN-LIKE PROTEIN 184-RELATED"/>
    <property type="match status" value="1"/>
</dbReference>
<sequence length="71" mass="8177">MAKFSCSPLLLLLFVFLVTVMEAQAFRCTQFLNYDCEPCKCAQDCREKFNGDGNCHTFDNEHISCVCFYNC</sequence>